<feature type="binding site" evidence="5">
    <location>
        <begin position="12"/>
        <end position="17"/>
    </location>
    <ligand>
        <name>ATP</name>
        <dbReference type="ChEBI" id="CHEBI:30616"/>
    </ligand>
</feature>
<dbReference type="HAMAP" id="MF_00376">
    <property type="entry name" value="Dephospho_CoA_kinase"/>
    <property type="match status" value="1"/>
</dbReference>
<dbReference type="InterPro" id="IPR027417">
    <property type="entry name" value="P-loop_NTPase"/>
</dbReference>
<sequence length="207" mass="23594">MSYVVALTGGIGSGKSTIANIFASLGAFIIDADILTKQIVQPNSKTLSCIIRHFGNRILNSNGTLNSSILREIIFNIPKEKLWLNQLIHPLIKQLTKQKICAMSQYVPYIIWVIPLLIENNWQSYVDRILVVDVITEIQISRTINRDNINHNLIKKILAAQTTRQHRLLYANDIIDNNSYLKNTINNINKLHNLYLNLAVSKKNYTI</sequence>
<keyword evidence="4 5" id="KW-0173">Coenzyme A biosynthesis</keyword>
<dbReference type="Pfam" id="PF01121">
    <property type="entry name" value="CoaE"/>
    <property type="match status" value="1"/>
</dbReference>
<dbReference type="GO" id="GO:0015937">
    <property type="term" value="P:coenzyme A biosynthetic process"/>
    <property type="evidence" value="ECO:0007669"/>
    <property type="project" value="UniProtKB-UniRule"/>
</dbReference>
<dbReference type="SUPFAM" id="SSF52540">
    <property type="entry name" value="P-loop containing nucleoside triphosphate hydrolases"/>
    <property type="match status" value="1"/>
</dbReference>
<dbReference type="NCBIfam" id="TIGR00152">
    <property type="entry name" value="dephospho-CoA kinase"/>
    <property type="match status" value="1"/>
</dbReference>
<keyword evidence="5 7" id="KW-0418">Kinase</keyword>
<evidence type="ECO:0000313" key="7">
    <source>
        <dbReference type="EMBL" id="AKZ66042.1"/>
    </source>
</evidence>
<keyword evidence="5" id="KW-0963">Cytoplasm</keyword>
<evidence type="ECO:0000256" key="5">
    <source>
        <dbReference type="HAMAP-Rule" id="MF_00376"/>
    </source>
</evidence>
<evidence type="ECO:0000256" key="4">
    <source>
        <dbReference type="ARBA" id="ARBA00022993"/>
    </source>
</evidence>
<dbReference type="PANTHER" id="PTHR10695">
    <property type="entry name" value="DEPHOSPHO-COA KINASE-RELATED"/>
    <property type="match status" value="1"/>
</dbReference>
<keyword evidence="8" id="KW-1185">Reference proteome</keyword>
<dbReference type="OrthoDB" id="9812943at2"/>
<dbReference type="GO" id="GO:0005524">
    <property type="term" value="F:ATP binding"/>
    <property type="evidence" value="ECO:0007669"/>
    <property type="project" value="UniProtKB-UniRule"/>
</dbReference>
<dbReference type="EMBL" id="CP011787">
    <property type="protein sequence ID" value="AKZ66042.1"/>
    <property type="molecule type" value="Genomic_DNA"/>
</dbReference>
<evidence type="ECO:0000256" key="3">
    <source>
        <dbReference type="ARBA" id="ARBA00022840"/>
    </source>
</evidence>
<reference evidence="7 8" key="1">
    <citation type="submission" date="2015-06" db="EMBL/GenBank/DDBJ databases">
        <title>Lineage-specific patterns of genome deterioration in obligate symbionts.</title>
        <authorList>
            <person name="Bennett G.M."/>
            <person name="McCutcheon J.P."/>
            <person name="McDonald B.R."/>
            <person name="Moran N.A."/>
        </authorList>
    </citation>
    <scope>NUCLEOTIDE SEQUENCE [LARGE SCALE GENOMIC DNA]</scope>
    <source>
        <strain evidence="7 8">B-GSS</strain>
    </source>
</reference>
<evidence type="ECO:0000256" key="1">
    <source>
        <dbReference type="ARBA" id="ARBA00009018"/>
    </source>
</evidence>
<dbReference type="PATRIC" id="fig|186490.8.peg.430"/>
<dbReference type="Gene3D" id="3.40.50.300">
    <property type="entry name" value="P-loop containing nucleotide triphosphate hydrolases"/>
    <property type="match status" value="1"/>
</dbReference>
<dbReference type="PROSITE" id="PS51219">
    <property type="entry name" value="DPCK"/>
    <property type="match status" value="1"/>
</dbReference>
<gene>
    <name evidence="5 7" type="primary">coaE</name>
    <name evidence="7" type="ORF">AB162_459</name>
</gene>
<organism evidence="7 8">
    <name type="scientific">Candidatus Palibaumannia cicadellinicola</name>
    <dbReference type="NCBI Taxonomy" id="186490"/>
    <lineage>
        <taxon>Bacteria</taxon>
        <taxon>Pseudomonadati</taxon>
        <taxon>Pseudomonadota</taxon>
        <taxon>Gammaproteobacteria</taxon>
        <taxon>Candidatus Palibaumannia</taxon>
    </lineage>
</organism>
<dbReference type="EC" id="2.7.1.24" evidence="5 6"/>
<proteinExistence type="inferred from homology"/>
<comment type="catalytic activity">
    <reaction evidence="5">
        <text>3'-dephospho-CoA + ATP = ADP + CoA + H(+)</text>
        <dbReference type="Rhea" id="RHEA:18245"/>
        <dbReference type="ChEBI" id="CHEBI:15378"/>
        <dbReference type="ChEBI" id="CHEBI:30616"/>
        <dbReference type="ChEBI" id="CHEBI:57287"/>
        <dbReference type="ChEBI" id="CHEBI:57328"/>
        <dbReference type="ChEBI" id="CHEBI:456216"/>
        <dbReference type="EC" id="2.7.1.24"/>
    </reaction>
</comment>
<comment type="pathway">
    <text evidence="5">Cofactor biosynthesis; coenzyme A biosynthesis; CoA from (R)-pantothenate: step 5/5.</text>
</comment>
<dbReference type="RefSeq" id="WP_053097117.1">
    <property type="nucleotide sequence ID" value="NZ_CP011787.1"/>
</dbReference>
<keyword evidence="5 7" id="KW-0808">Transferase</keyword>
<keyword evidence="2 5" id="KW-0547">Nucleotide-binding</keyword>
<keyword evidence="3 5" id="KW-0067">ATP-binding</keyword>
<evidence type="ECO:0000313" key="8">
    <source>
        <dbReference type="Proteomes" id="UP000056466"/>
    </source>
</evidence>
<evidence type="ECO:0000256" key="2">
    <source>
        <dbReference type="ARBA" id="ARBA00022741"/>
    </source>
</evidence>
<comment type="similarity">
    <text evidence="1 5">Belongs to the CoaE family.</text>
</comment>
<protein>
    <recommendedName>
        <fullName evidence="5 6">Dephospho-CoA kinase</fullName>
        <ecNumber evidence="5 6">2.7.1.24</ecNumber>
    </recommendedName>
    <alternativeName>
        <fullName evidence="5">Dephosphocoenzyme A kinase</fullName>
    </alternativeName>
</protein>
<name>A0A0K2BLI4_9GAMM</name>
<dbReference type="KEGG" id="bcig:AB162_459"/>
<evidence type="ECO:0000256" key="6">
    <source>
        <dbReference type="NCBIfam" id="TIGR00152"/>
    </source>
</evidence>
<dbReference type="UniPathway" id="UPA00241">
    <property type="reaction ID" value="UER00356"/>
</dbReference>
<dbReference type="GO" id="GO:0004140">
    <property type="term" value="F:dephospho-CoA kinase activity"/>
    <property type="evidence" value="ECO:0007669"/>
    <property type="project" value="UniProtKB-UniRule"/>
</dbReference>
<dbReference type="PANTHER" id="PTHR10695:SF46">
    <property type="entry name" value="BIFUNCTIONAL COENZYME A SYNTHASE-RELATED"/>
    <property type="match status" value="1"/>
</dbReference>
<dbReference type="CDD" id="cd02022">
    <property type="entry name" value="DPCK"/>
    <property type="match status" value="1"/>
</dbReference>
<dbReference type="GO" id="GO:0005737">
    <property type="term" value="C:cytoplasm"/>
    <property type="evidence" value="ECO:0007669"/>
    <property type="project" value="UniProtKB-SubCell"/>
</dbReference>
<accession>A0A0K2BLI4</accession>
<comment type="function">
    <text evidence="5">Catalyzes the phosphorylation of the 3'-hydroxyl group of dephosphocoenzyme A to form coenzyme A.</text>
</comment>
<comment type="subcellular location">
    <subcellularLocation>
        <location evidence="5">Cytoplasm</location>
    </subcellularLocation>
</comment>
<dbReference type="InterPro" id="IPR001977">
    <property type="entry name" value="Depp_CoAkinase"/>
</dbReference>
<dbReference type="AlphaFoldDB" id="A0A0K2BLI4"/>
<dbReference type="Proteomes" id="UP000056466">
    <property type="component" value="Chromosome"/>
</dbReference>